<protein>
    <submittedName>
        <fullName evidence="2">Uncharacterized protein</fullName>
    </submittedName>
</protein>
<dbReference type="Proteomes" id="UP000887574">
    <property type="component" value="Unplaced"/>
</dbReference>
<dbReference type="AlphaFoldDB" id="A0A915DDG3"/>
<keyword evidence="1" id="KW-1185">Reference proteome</keyword>
<proteinExistence type="predicted"/>
<reference evidence="2" key="1">
    <citation type="submission" date="2022-11" db="UniProtKB">
        <authorList>
            <consortium name="WormBaseParasite"/>
        </authorList>
    </citation>
    <scope>IDENTIFICATION</scope>
</reference>
<sequence>MEGTSMSKKLRQEFLKNHSSNIMVDFGCQARHLFRTMDNLFFTPKSIPKAVDILHQSIYHKHKNQEVAKSKLQWTSFCRLLNKHGLFALLDSRREYTKPLYNSGEEVLILPQADVSPKSLSLVLEVSVGRKLSDFKSMSIRDKSIPKSTAKDNAQLVDFGPEALLVFKAMQNWNLKRGRIYLAAIISYLDSTGQKRLKKGEMVRSKAWWSAFCQLLSSYGFFSWDSSDNPGNVGNTSKARSKELFMSSVTLSDKAKNWVKKGDKALKLKLTPEFVQRVSSEACMPRKFSASTPHPSTDNVHQTNGCKDVLTGKKTSQAYVKIPEPTSAPIQFKKIDFGKEARALFSGIDLLHDGASVSLSSKAREWYSGGEEVLLVQPTKEMSAIIKAEAGKREAAALADARKLVEVDPSLQKRLDDLKAKLVASIGTKGSSTGCTLNETIVQYEMDWSEPLSKYKETFKCNSWIDLLRLLPGDIRIQQTSDPGGLRLYPAITSSNCHAFEMIDKTFIALGGEDFPREPKKAAKKKRNRQQ</sequence>
<dbReference type="WBParaSite" id="jg18755">
    <property type="protein sequence ID" value="jg18755"/>
    <property type="gene ID" value="jg18755"/>
</dbReference>
<evidence type="ECO:0000313" key="2">
    <source>
        <dbReference type="WBParaSite" id="jg18755"/>
    </source>
</evidence>
<name>A0A915DDG3_9BILA</name>
<evidence type="ECO:0000313" key="1">
    <source>
        <dbReference type="Proteomes" id="UP000887574"/>
    </source>
</evidence>
<accession>A0A915DDG3</accession>
<organism evidence="1 2">
    <name type="scientific">Ditylenchus dipsaci</name>
    <dbReference type="NCBI Taxonomy" id="166011"/>
    <lineage>
        <taxon>Eukaryota</taxon>
        <taxon>Metazoa</taxon>
        <taxon>Ecdysozoa</taxon>
        <taxon>Nematoda</taxon>
        <taxon>Chromadorea</taxon>
        <taxon>Rhabditida</taxon>
        <taxon>Tylenchina</taxon>
        <taxon>Tylenchomorpha</taxon>
        <taxon>Sphaerularioidea</taxon>
        <taxon>Anguinidae</taxon>
        <taxon>Anguininae</taxon>
        <taxon>Ditylenchus</taxon>
    </lineage>
</organism>